<sequence length="113" mass="13016">MPSPKRNIPRTSHDPPVVEVAPGCKFTRLAAVDLPEYRKVNDTRRSSTQQPAVLLGTAEDDPPFDLSDNDSLPDVHWCKAFLCYYSCWSHGTLRMPPRWRLERLDEPHQARME</sequence>
<evidence type="ECO:0000313" key="2">
    <source>
        <dbReference type="EMBL" id="OJA07861.1"/>
    </source>
</evidence>
<dbReference type="AlphaFoldDB" id="A0A1J8PFT2"/>
<evidence type="ECO:0000313" key="3">
    <source>
        <dbReference type="Proteomes" id="UP000183567"/>
    </source>
</evidence>
<keyword evidence="3" id="KW-1185">Reference proteome</keyword>
<protein>
    <submittedName>
        <fullName evidence="2">Uncharacterized protein</fullName>
    </submittedName>
</protein>
<reference evidence="2 3" key="1">
    <citation type="submission" date="2016-03" db="EMBL/GenBank/DDBJ databases">
        <title>Comparative genomics of the ectomycorrhizal sister species Rhizopogon vinicolor and Rhizopogon vesiculosus (Basidiomycota: Boletales) reveals a divergence of the mating type B locus.</title>
        <authorList>
            <person name="Mujic A.B."/>
            <person name="Kuo A."/>
            <person name="Tritt A."/>
            <person name="Lipzen A."/>
            <person name="Chen C."/>
            <person name="Johnson J."/>
            <person name="Sharma A."/>
            <person name="Barry K."/>
            <person name="Grigoriev I.V."/>
            <person name="Spatafora J.W."/>
        </authorList>
    </citation>
    <scope>NUCLEOTIDE SEQUENCE [LARGE SCALE GENOMIC DNA]</scope>
    <source>
        <strain evidence="2 3">AM-OR11-056</strain>
    </source>
</reference>
<accession>A0A1J8PFT2</accession>
<name>A0A1J8PFT2_9AGAM</name>
<proteinExistence type="predicted"/>
<organism evidence="2 3">
    <name type="scientific">Rhizopogon vesiculosus</name>
    <dbReference type="NCBI Taxonomy" id="180088"/>
    <lineage>
        <taxon>Eukaryota</taxon>
        <taxon>Fungi</taxon>
        <taxon>Dikarya</taxon>
        <taxon>Basidiomycota</taxon>
        <taxon>Agaricomycotina</taxon>
        <taxon>Agaricomycetes</taxon>
        <taxon>Agaricomycetidae</taxon>
        <taxon>Boletales</taxon>
        <taxon>Suillineae</taxon>
        <taxon>Rhizopogonaceae</taxon>
        <taxon>Rhizopogon</taxon>
    </lineage>
</organism>
<dbReference type="EMBL" id="LVVM01006519">
    <property type="protein sequence ID" value="OJA07861.1"/>
    <property type="molecule type" value="Genomic_DNA"/>
</dbReference>
<evidence type="ECO:0000256" key="1">
    <source>
        <dbReference type="SAM" id="MobiDB-lite"/>
    </source>
</evidence>
<comment type="caution">
    <text evidence="2">The sequence shown here is derived from an EMBL/GenBank/DDBJ whole genome shotgun (WGS) entry which is preliminary data.</text>
</comment>
<gene>
    <name evidence="2" type="ORF">AZE42_07895</name>
</gene>
<dbReference type="Proteomes" id="UP000183567">
    <property type="component" value="Unassembled WGS sequence"/>
</dbReference>
<dbReference type="OrthoDB" id="2687273at2759"/>
<feature type="region of interest" description="Disordered" evidence="1">
    <location>
        <begin position="41"/>
        <end position="66"/>
    </location>
</feature>